<dbReference type="EMBL" id="JN885136">
    <property type="protein sequence ID" value="AEW87645.1"/>
    <property type="molecule type" value="Genomic_DNA"/>
</dbReference>
<gene>
    <name evidence="2" type="ORF">JM120</name>
</gene>
<dbReference type="Proteomes" id="UP000133219">
    <property type="component" value="Segment"/>
</dbReference>
<proteinExistence type="predicted"/>
<protein>
    <submittedName>
        <fullName evidence="2">JM120</fullName>
    </submittedName>
</protein>
<dbReference type="KEGG" id="vg:3416491"/>
<sequence>MTPWRPQLLLSMRAFWAGRRLPRALGAARRNDQWALASKDWPTCLPNSALATLTPRAPSWTWRFFRQCILRRCTRVTRLFYLARGLRFMDGSGVDWLRVCFTGKRGTALSRPTRPWKDGSSWGAASPSMEFSTASFWR</sequence>
<evidence type="ECO:0000313" key="2">
    <source>
        <dbReference type="EMBL" id="AEW87815.1"/>
    </source>
</evidence>
<evidence type="ECO:0000313" key="3">
    <source>
        <dbReference type="Proteomes" id="UP000124292"/>
    </source>
</evidence>
<evidence type="ECO:0000313" key="1">
    <source>
        <dbReference type="EMBL" id="AEW87645.1"/>
    </source>
</evidence>
<reference evidence="3 4" key="1">
    <citation type="journal article" date="2013" name="J. Virol.">
        <title>Genomic characterization of Japanese macaque rhadinovirus, a novel herpesvirus isolated from a nonhuman primate with a spontaneous inflammatory demyelinating disease.</title>
        <authorList>
            <person name="Estep R.D."/>
            <person name="Hansen S.G."/>
            <person name="Rogers K.S."/>
            <person name="Axthelm M.K."/>
            <person name="Wong S.W."/>
        </authorList>
    </citation>
    <scope>NUCLEOTIDE SEQUENCE [LARGE SCALE GENOMIC DNA]</scope>
    <source>
        <strain evidence="2">12E2</strain>
        <strain evidence="1">3A1</strain>
    </source>
</reference>
<dbReference type="EMBL" id="JN885137">
    <property type="protein sequence ID" value="AEW87815.1"/>
    <property type="molecule type" value="Genomic_DNA"/>
</dbReference>
<name>G9JMU8_9GAMA</name>
<accession>G9JMU8</accession>
<dbReference type="Proteomes" id="UP000124292">
    <property type="component" value="Genome"/>
</dbReference>
<evidence type="ECO:0000313" key="4">
    <source>
        <dbReference type="Proteomes" id="UP000133219"/>
    </source>
</evidence>
<dbReference type="RefSeq" id="YP_238423.1">
    <property type="nucleotide sequence ID" value="NC_007016.1"/>
</dbReference>
<organism evidence="2 3">
    <name type="scientific">Macaca fuscata rhadinovirus</name>
    <dbReference type="NCBI Taxonomy" id="272551"/>
    <lineage>
        <taxon>Viruses</taxon>
        <taxon>Duplodnaviria</taxon>
        <taxon>Heunggongvirae</taxon>
        <taxon>Peploviricota</taxon>
        <taxon>Herviviricetes</taxon>
        <taxon>Herpesvirales</taxon>
        <taxon>Orthoherpesviridae</taxon>
        <taxon>Gammaherpesvirinae</taxon>
        <taxon>Rhadinovirus</taxon>
        <taxon>Rhadinovirus macacinegamma11</taxon>
        <taxon>macacine gammaherpesvirus 11</taxon>
    </lineage>
</organism>
<dbReference type="GeneID" id="3416491"/>